<keyword evidence="3" id="KW-1185">Reference proteome</keyword>
<evidence type="ECO:0000313" key="2">
    <source>
        <dbReference type="EMBL" id="CAD5120499.1"/>
    </source>
</evidence>
<gene>
    <name evidence="2" type="ORF">DGYR_LOCUS8591</name>
</gene>
<accession>A0A7I8VX87</accession>
<protein>
    <submittedName>
        <fullName evidence="2">DgyrCDS9065</fullName>
    </submittedName>
</protein>
<evidence type="ECO:0000313" key="3">
    <source>
        <dbReference type="Proteomes" id="UP000549394"/>
    </source>
</evidence>
<feature type="compositionally biased region" description="Basic and acidic residues" evidence="1">
    <location>
        <begin position="48"/>
        <end position="57"/>
    </location>
</feature>
<dbReference type="Proteomes" id="UP000549394">
    <property type="component" value="Unassembled WGS sequence"/>
</dbReference>
<proteinExistence type="predicted"/>
<comment type="caution">
    <text evidence="2">The sequence shown here is derived from an EMBL/GenBank/DDBJ whole genome shotgun (WGS) entry which is preliminary data.</text>
</comment>
<feature type="region of interest" description="Disordered" evidence="1">
    <location>
        <begin position="36"/>
        <end position="129"/>
    </location>
</feature>
<evidence type="ECO:0000256" key="1">
    <source>
        <dbReference type="SAM" id="MobiDB-lite"/>
    </source>
</evidence>
<sequence length="129" mass="14945">MFDAKAVDIYVQHQDKCVAKRTGPEDIVRGLVIVIGQDPRSVAGRGGQDPDREDGRSRTVGLEVEVDLENTDGQKIDRDRERDREKEKDRSREKDRDRGRDRERDERSRSRARSSSIDKKSDEIENTYD</sequence>
<dbReference type="AlphaFoldDB" id="A0A7I8VX87"/>
<organism evidence="2 3">
    <name type="scientific">Dimorphilus gyrociliatus</name>
    <dbReference type="NCBI Taxonomy" id="2664684"/>
    <lineage>
        <taxon>Eukaryota</taxon>
        <taxon>Metazoa</taxon>
        <taxon>Spiralia</taxon>
        <taxon>Lophotrochozoa</taxon>
        <taxon>Annelida</taxon>
        <taxon>Polychaeta</taxon>
        <taxon>Polychaeta incertae sedis</taxon>
        <taxon>Dinophilidae</taxon>
        <taxon>Dimorphilus</taxon>
    </lineage>
</organism>
<feature type="compositionally biased region" description="Basic and acidic residues" evidence="1">
    <location>
        <begin position="72"/>
        <end position="109"/>
    </location>
</feature>
<reference evidence="2 3" key="1">
    <citation type="submission" date="2020-08" db="EMBL/GenBank/DDBJ databases">
        <authorList>
            <person name="Hejnol A."/>
        </authorList>
    </citation>
    <scope>NUCLEOTIDE SEQUENCE [LARGE SCALE GENOMIC DNA]</scope>
</reference>
<dbReference type="EMBL" id="CAJFCJ010000012">
    <property type="protein sequence ID" value="CAD5120499.1"/>
    <property type="molecule type" value="Genomic_DNA"/>
</dbReference>
<name>A0A7I8VX87_9ANNE</name>